<keyword evidence="13" id="KW-0175">Coiled coil</keyword>
<dbReference type="PROSITE" id="PS50113">
    <property type="entry name" value="PAC"/>
    <property type="match status" value="1"/>
</dbReference>
<gene>
    <name evidence="17" type="ORF">OQZ29_03275</name>
</gene>
<protein>
    <recommendedName>
        <fullName evidence="3">histidine kinase</fullName>
        <ecNumber evidence="3">2.7.13.3</ecNumber>
    </recommendedName>
</protein>
<keyword evidence="18" id="KW-1185">Reference proteome</keyword>
<dbReference type="CDD" id="cd00130">
    <property type="entry name" value="PAS"/>
    <property type="match status" value="1"/>
</dbReference>
<dbReference type="Pfam" id="PF00989">
    <property type="entry name" value="PAS"/>
    <property type="match status" value="1"/>
</dbReference>
<dbReference type="PROSITE" id="PS50109">
    <property type="entry name" value="HIS_KIN"/>
    <property type="match status" value="1"/>
</dbReference>
<evidence type="ECO:0000256" key="13">
    <source>
        <dbReference type="SAM" id="Coils"/>
    </source>
</evidence>
<keyword evidence="6" id="KW-0812">Transmembrane</keyword>
<dbReference type="InterPro" id="IPR000014">
    <property type="entry name" value="PAS"/>
</dbReference>
<dbReference type="SMART" id="SM00387">
    <property type="entry name" value="HATPase_c"/>
    <property type="match status" value="1"/>
</dbReference>
<dbReference type="GO" id="GO:0030295">
    <property type="term" value="F:protein kinase activator activity"/>
    <property type="evidence" value="ECO:0007669"/>
    <property type="project" value="TreeGrafter"/>
</dbReference>
<keyword evidence="8" id="KW-0418">Kinase</keyword>
<evidence type="ECO:0000256" key="11">
    <source>
        <dbReference type="ARBA" id="ARBA00023012"/>
    </source>
</evidence>
<dbReference type="RefSeq" id="WP_266268458.1">
    <property type="nucleotide sequence ID" value="NZ_JAPJUH010000001.1"/>
</dbReference>
<keyword evidence="11" id="KW-0902">Two-component regulatory system</keyword>
<organism evidence="17 18">
    <name type="scientific">Pedobacter agri</name>
    <dbReference type="NCBI Taxonomy" id="454586"/>
    <lineage>
        <taxon>Bacteria</taxon>
        <taxon>Pseudomonadati</taxon>
        <taxon>Bacteroidota</taxon>
        <taxon>Sphingobacteriia</taxon>
        <taxon>Sphingobacteriales</taxon>
        <taxon>Sphingobacteriaceae</taxon>
        <taxon>Pedobacter</taxon>
    </lineage>
</organism>
<evidence type="ECO:0000259" key="14">
    <source>
        <dbReference type="PROSITE" id="PS50109"/>
    </source>
</evidence>
<dbReference type="InterPro" id="IPR005467">
    <property type="entry name" value="His_kinase_dom"/>
</dbReference>
<accession>A0A9X3D9Y8</accession>
<dbReference type="InterPro" id="IPR050351">
    <property type="entry name" value="BphY/WalK/GraS-like"/>
</dbReference>
<dbReference type="Pfam" id="PF02518">
    <property type="entry name" value="HATPase_c"/>
    <property type="match status" value="1"/>
</dbReference>
<sequence>MLLLWGEEETVIGKTLDQAIPQMKGQSFASLLNQAWQSGESYRSPGLQFTMELGGKLRTSYFDFIYQPIKDENGMVYCILHTALDVTRRVAAERLLKEKEEKAQLINRALLSTNSAMQQTHNRLIYYQHSMQELTRTAPIGLTILQGRDLIIETANPFMLDIWGVAKKNIIGAPLMEVFPVLKSQDFSRQLDRVFTLAKIMSLKEVSDSSSNWTGSEIRYFDIDFHPLLDLNGKVSSIMTTFLDVTRHIKSRLKPEESELDLQEYTKNLGVLNQEPDTDNKQLKVVNEEYTSVNEQLEQLNKMIRNLNNQLATPNSDLEISNNDYRSLNLELNRSYGRLERSNKELLIFNKQINTQNIRSMDGEDGLRTLIAQAPIAMMLVKGEDFIVTMANAPMLELLGRDEAIIGKPLFDELPELIGQPAANKLIATYKDGRERAQSSAPVTLQRKGKLEEGYFNFNYAPYIEGGRVTGVIDMALEVTAQVLTIREREKRLAEKMILEETLRSSEQRLQGILETMAEGVGIIDLTGQLVYANPTAQQILGLSQSEIKDRTYDDPKWQNLRLDGSPLPQEEHPMSIMMRTKKPVFDYEIGVQPPDRDRLYISINAAPILSQDGQLTGGIGTFMDVTTRRMMSQDKDDFISIASHELKTPVTSLKASLQLLERSHGRLSEERRVKLVSQSIRSVETLSKLINDLLDTSRMEKGQVKLDKKVFPLTDLFKYCKASLEAAISKKIVINCEHAIRINADKQQIGQVLINFITNAVKYAPQSPQIIIQVTKVGDQEIKVSVKDFGPGIAQEKLTHLFERYYRTEYSGQKFSGLGLGLYISSEIIKSHGGQIGAISEIGKGSEFWFTLPVK</sequence>
<name>A0A9X3D9Y8_9SPHI</name>
<dbReference type="GO" id="GO:0000156">
    <property type="term" value="F:phosphorelay response regulator activity"/>
    <property type="evidence" value="ECO:0007669"/>
    <property type="project" value="TreeGrafter"/>
</dbReference>
<dbReference type="Pfam" id="PF13188">
    <property type="entry name" value="PAS_8"/>
    <property type="match status" value="1"/>
</dbReference>
<evidence type="ECO:0000256" key="1">
    <source>
        <dbReference type="ARBA" id="ARBA00000085"/>
    </source>
</evidence>
<evidence type="ECO:0000256" key="9">
    <source>
        <dbReference type="ARBA" id="ARBA00022840"/>
    </source>
</evidence>
<dbReference type="PROSITE" id="PS50112">
    <property type="entry name" value="PAS"/>
    <property type="match status" value="1"/>
</dbReference>
<keyword evidence="9" id="KW-0067">ATP-binding</keyword>
<dbReference type="Pfam" id="PF08448">
    <property type="entry name" value="PAS_4"/>
    <property type="match status" value="1"/>
</dbReference>
<dbReference type="EMBL" id="JAPJUH010000001">
    <property type="protein sequence ID" value="MCX3263749.1"/>
    <property type="molecule type" value="Genomic_DNA"/>
</dbReference>
<dbReference type="SMART" id="SM00388">
    <property type="entry name" value="HisKA"/>
    <property type="match status" value="1"/>
</dbReference>
<dbReference type="InterPro" id="IPR004358">
    <property type="entry name" value="Sig_transdc_His_kin-like_C"/>
</dbReference>
<evidence type="ECO:0000256" key="4">
    <source>
        <dbReference type="ARBA" id="ARBA00022553"/>
    </source>
</evidence>
<feature type="domain" description="PAS" evidence="15">
    <location>
        <begin position="506"/>
        <end position="552"/>
    </location>
</feature>
<dbReference type="PANTHER" id="PTHR42878">
    <property type="entry name" value="TWO-COMPONENT HISTIDINE KINASE"/>
    <property type="match status" value="1"/>
</dbReference>
<dbReference type="GO" id="GO:0006355">
    <property type="term" value="P:regulation of DNA-templated transcription"/>
    <property type="evidence" value="ECO:0007669"/>
    <property type="project" value="InterPro"/>
</dbReference>
<feature type="domain" description="Histidine kinase" evidence="14">
    <location>
        <begin position="642"/>
        <end position="856"/>
    </location>
</feature>
<dbReference type="SUPFAM" id="SSF55785">
    <property type="entry name" value="PYP-like sensor domain (PAS domain)"/>
    <property type="match status" value="3"/>
</dbReference>
<dbReference type="Gene3D" id="3.30.450.20">
    <property type="entry name" value="PAS domain"/>
    <property type="match status" value="4"/>
</dbReference>
<dbReference type="NCBIfam" id="TIGR00229">
    <property type="entry name" value="sensory_box"/>
    <property type="match status" value="1"/>
</dbReference>
<dbReference type="Gene3D" id="1.10.287.130">
    <property type="match status" value="1"/>
</dbReference>
<evidence type="ECO:0000259" key="16">
    <source>
        <dbReference type="PROSITE" id="PS50113"/>
    </source>
</evidence>
<comment type="caution">
    <text evidence="17">The sequence shown here is derived from an EMBL/GenBank/DDBJ whole genome shotgun (WGS) entry which is preliminary data.</text>
</comment>
<keyword evidence="4" id="KW-0597">Phosphoprotein</keyword>
<comment type="catalytic activity">
    <reaction evidence="1">
        <text>ATP + protein L-histidine = ADP + protein N-phospho-L-histidine.</text>
        <dbReference type="EC" id="2.7.13.3"/>
    </reaction>
</comment>
<evidence type="ECO:0000313" key="18">
    <source>
        <dbReference type="Proteomes" id="UP001142592"/>
    </source>
</evidence>
<dbReference type="InterPro" id="IPR003661">
    <property type="entry name" value="HisK_dim/P_dom"/>
</dbReference>
<evidence type="ECO:0000256" key="6">
    <source>
        <dbReference type="ARBA" id="ARBA00022692"/>
    </source>
</evidence>
<proteinExistence type="predicted"/>
<dbReference type="GO" id="GO:0005524">
    <property type="term" value="F:ATP binding"/>
    <property type="evidence" value="ECO:0007669"/>
    <property type="project" value="UniProtKB-KW"/>
</dbReference>
<dbReference type="Proteomes" id="UP001142592">
    <property type="component" value="Unassembled WGS sequence"/>
</dbReference>
<keyword evidence="7" id="KW-0547">Nucleotide-binding</keyword>
<dbReference type="InterPro" id="IPR013767">
    <property type="entry name" value="PAS_fold"/>
</dbReference>
<evidence type="ECO:0000256" key="12">
    <source>
        <dbReference type="ARBA" id="ARBA00023136"/>
    </source>
</evidence>
<evidence type="ECO:0000256" key="7">
    <source>
        <dbReference type="ARBA" id="ARBA00022741"/>
    </source>
</evidence>
<dbReference type="Pfam" id="PF00512">
    <property type="entry name" value="HisKA"/>
    <property type="match status" value="1"/>
</dbReference>
<keyword evidence="10" id="KW-1133">Transmembrane helix</keyword>
<dbReference type="GO" id="GO:0000155">
    <property type="term" value="F:phosphorelay sensor kinase activity"/>
    <property type="evidence" value="ECO:0007669"/>
    <property type="project" value="InterPro"/>
</dbReference>
<dbReference type="SUPFAM" id="SSF47384">
    <property type="entry name" value="Homodimeric domain of signal transducing histidine kinase"/>
    <property type="match status" value="1"/>
</dbReference>
<comment type="subcellular location">
    <subcellularLocation>
        <location evidence="2">Membrane</location>
        <topology evidence="2">Multi-pass membrane protein</topology>
    </subcellularLocation>
</comment>
<evidence type="ECO:0000256" key="3">
    <source>
        <dbReference type="ARBA" id="ARBA00012438"/>
    </source>
</evidence>
<evidence type="ECO:0000256" key="5">
    <source>
        <dbReference type="ARBA" id="ARBA00022679"/>
    </source>
</evidence>
<evidence type="ECO:0000256" key="2">
    <source>
        <dbReference type="ARBA" id="ARBA00004141"/>
    </source>
</evidence>
<dbReference type="SUPFAM" id="SSF55874">
    <property type="entry name" value="ATPase domain of HSP90 chaperone/DNA topoisomerase II/histidine kinase"/>
    <property type="match status" value="1"/>
</dbReference>
<dbReference type="CDD" id="cd00075">
    <property type="entry name" value="HATPase"/>
    <property type="match status" value="1"/>
</dbReference>
<evidence type="ECO:0000313" key="17">
    <source>
        <dbReference type="EMBL" id="MCX3263749.1"/>
    </source>
</evidence>
<dbReference type="Gene3D" id="3.30.565.10">
    <property type="entry name" value="Histidine kinase-like ATPase, C-terminal domain"/>
    <property type="match status" value="1"/>
</dbReference>
<keyword evidence="12" id="KW-0472">Membrane</keyword>
<dbReference type="GO" id="GO:0016020">
    <property type="term" value="C:membrane"/>
    <property type="evidence" value="ECO:0007669"/>
    <property type="project" value="UniProtKB-SubCell"/>
</dbReference>
<feature type="domain" description="PAC" evidence="16">
    <location>
        <begin position="586"/>
        <end position="638"/>
    </location>
</feature>
<evidence type="ECO:0000256" key="8">
    <source>
        <dbReference type="ARBA" id="ARBA00022777"/>
    </source>
</evidence>
<dbReference type="InterPro" id="IPR013656">
    <property type="entry name" value="PAS_4"/>
</dbReference>
<evidence type="ECO:0000256" key="10">
    <source>
        <dbReference type="ARBA" id="ARBA00022989"/>
    </source>
</evidence>
<dbReference type="EC" id="2.7.13.3" evidence="3"/>
<dbReference type="PANTHER" id="PTHR42878:SF7">
    <property type="entry name" value="SENSOR HISTIDINE KINASE GLRK"/>
    <property type="match status" value="1"/>
</dbReference>
<dbReference type="GO" id="GO:0007234">
    <property type="term" value="P:osmosensory signaling via phosphorelay pathway"/>
    <property type="evidence" value="ECO:0007669"/>
    <property type="project" value="TreeGrafter"/>
</dbReference>
<dbReference type="FunFam" id="3.30.565.10:FF:000006">
    <property type="entry name" value="Sensor histidine kinase WalK"/>
    <property type="match status" value="1"/>
</dbReference>
<dbReference type="InterPro" id="IPR036890">
    <property type="entry name" value="HATPase_C_sf"/>
</dbReference>
<dbReference type="SMART" id="SM00091">
    <property type="entry name" value="PAS"/>
    <property type="match status" value="3"/>
</dbReference>
<dbReference type="PRINTS" id="PR00344">
    <property type="entry name" value="BCTRLSENSOR"/>
</dbReference>
<dbReference type="InterPro" id="IPR003594">
    <property type="entry name" value="HATPase_dom"/>
</dbReference>
<keyword evidence="5" id="KW-0808">Transferase</keyword>
<evidence type="ECO:0000259" key="15">
    <source>
        <dbReference type="PROSITE" id="PS50112"/>
    </source>
</evidence>
<dbReference type="InterPro" id="IPR035965">
    <property type="entry name" value="PAS-like_dom_sf"/>
</dbReference>
<feature type="coiled-coil region" evidence="13">
    <location>
        <begin position="280"/>
        <end position="310"/>
    </location>
</feature>
<dbReference type="InterPro" id="IPR000700">
    <property type="entry name" value="PAS-assoc_C"/>
</dbReference>
<reference evidence="17" key="1">
    <citation type="submission" date="2022-11" db="EMBL/GenBank/DDBJ databases">
        <authorList>
            <person name="Graham C."/>
            <person name="Newman J.D."/>
        </authorList>
    </citation>
    <scope>NUCLEOTIDE SEQUENCE</scope>
    <source>
        <strain evidence="17">DSM 19486</strain>
    </source>
</reference>
<dbReference type="CDD" id="cd00082">
    <property type="entry name" value="HisKA"/>
    <property type="match status" value="1"/>
</dbReference>
<dbReference type="AlphaFoldDB" id="A0A9X3D9Y8"/>
<dbReference type="InterPro" id="IPR036097">
    <property type="entry name" value="HisK_dim/P_sf"/>
</dbReference>